<gene>
    <name evidence="1" type="ORF">BKP37_10630</name>
</gene>
<reference evidence="1 2" key="1">
    <citation type="submission" date="2016-10" db="EMBL/GenBank/DDBJ databases">
        <title>Draft genome sequences of four alkaliphilic bacteria belonging to the Anaerobacillus genus.</title>
        <authorList>
            <person name="Bassil N.M."/>
            <person name="Lloyd J.R."/>
        </authorList>
    </citation>
    <scope>NUCLEOTIDE SEQUENCE [LARGE SCALE GENOMIC DNA]</scope>
    <source>
        <strain evidence="1 2">DSM 18345</strain>
    </source>
</reference>
<protein>
    <recommendedName>
        <fullName evidence="3">DUF3918 domain-containing protein</fullName>
    </recommendedName>
</protein>
<keyword evidence="2" id="KW-1185">Reference proteome</keyword>
<evidence type="ECO:0008006" key="3">
    <source>
        <dbReference type="Google" id="ProtNLM"/>
    </source>
</evidence>
<dbReference type="AlphaFoldDB" id="A0A1S2LMJ0"/>
<proteinExistence type="predicted"/>
<comment type="caution">
    <text evidence="1">The sequence shown here is derived from an EMBL/GenBank/DDBJ whole genome shotgun (WGS) entry which is preliminary data.</text>
</comment>
<dbReference type="RefSeq" id="WP_071309569.1">
    <property type="nucleotide sequence ID" value="NZ_MLQR01000028.1"/>
</dbReference>
<dbReference type="EMBL" id="MLQR01000028">
    <property type="protein sequence ID" value="OIJ13420.1"/>
    <property type="molecule type" value="Genomic_DNA"/>
</dbReference>
<organism evidence="1 2">
    <name type="scientific">Anaerobacillus alkalilacustris</name>
    <dbReference type="NCBI Taxonomy" id="393763"/>
    <lineage>
        <taxon>Bacteria</taxon>
        <taxon>Bacillati</taxon>
        <taxon>Bacillota</taxon>
        <taxon>Bacilli</taxon>
        <taxon>Bacillales</taxon>
        <taxon>Bacillaceae</taxon>
        <taxon>Anaerobacillus</taxon>
    </lineage>
</organism>
<dbReference type="Proteomes" id="UP000179524">
    <property type="component" value="Unassembled WGS sequence"/>
</dbReference>
<evidence type="ECO:0000313" key="1">
    <source>
        <dbReference type="EMBL" id="OIJ13420.1"/>
    </source>
</evidence>
<evidence type="ECO:0000313" key="2">
    <source>
        <dbReference type="Proteomes" id="UP000179524"/>
    </source>
</evidence>
<name>A0A1S2LMJ0_9BACI</name>
<sequence>MNWLFSSFRTGRGMQRMLEMMGMRRRQNNRGLMLSIVGLGLGAAAARMMRGRNMNDVMVPIKDKVQQIDIRNPIS</sequence>
<accession>A0A1S2LMJ0</accession>